<evidence type="ECO:0000256" key="16">
    <source>
        <dbReference type="RuleBase" id="RU004516"/>
    </source>
</evidence>
<comment type="pathway">
    <text evidence="3 17">Amino-acid biosynthesis; L-isoleucine biosynthesis; L-isoleucine from 2-oxobutanoate: step 4/4.</text>
</comment>
<evidence type="ECO:0000256" key="13">
    <source>
        <dbReference type="ARBA" id="ARBA00048798"/>
    </source>
</evidence>
<dbReference type="UniPathway" id="UPA00048">
    <property type="reaction ID" value="UER00073"/>
</dbReference>
<dbReference type="AlphaFoldDB" id="A0A8J6NJ69"/>
<evidence type="ECO:0000256" key="4">
    <source>
        <dbReference type="ARBA" id="ARBA00004931"/>
    </source>
</evidence>
<dbReference type="InterPro" id="IPR043132">
    <property type="entry name" value="BCAT-like_C"/>
</dbReference>
<accession>A0A8J6NJ69</accession>
<dbReference type="GO" id="GO:0009099">
    <property type="term" value="P:L-valine biosynthetic process"/>
    <property type="evidence" value="ECO:0007669"/>
    <property type="project" value="UniProtKB-UniPathway"/>
</dbReference>
<evidence type="ECO:0000256" key="12">
    <source>
        <dbReference type="ARBA" id="ARBA00048212"/>
    </source>
</evidence>
<evidence type="ECO:0000256" key="10">
    <source>
        <dbReference type="ARBA" id="ARBA00022898"/>
    </source>
</evidence>
<dbReference type="NCBIfam" id="NF005146">
    <property type="entry name" value="PRK06606.1"/>
    <property type="match status" value="1"/>
</dbReference>
<comment type="caution">
    <text evidence="18">The sequence shown here is derived from an EMBL/GenBank/DDBJ whole genome shotgun (WGS) entry which is preliminary data.</text>
</comment>
<dbReference type="InterPro" id="IPR050571">
    <property type="entry name" value="Class-IV_PLP-Dep_Aminotrnsfr"/>
</dbReference>
<dbReference type="EMBL" id="JACNJN010000029">
    <property type="protein sequence ID" value="MBC8333886.1"/>
    <property type="molecule type" value="Genomic_DNA"/>
</dbReference>
<dbReference type="GO" id="GO:0009097">
    <property type="term" value="P:isoleucine biosynthetic process"/>
    <property type="evidence" value="ECO:0007669"/>
    <property type="project" value="UniProtKB-UniPathway"/>
</dbReference>
<comment type="function">
    <text evidence="2 17">Acts on leucine, isoleucine and valine.</text>
</comment>
<protein>
    <recommendedName>
        <fullName evidence="17">Branched-chain-amino-acid aminotransferase</fullName>
        <shortName evidence="17">BCAT</shortName>
        <ecNumber evidence="17">2.6.1.42</ecNumber>
    </recommendedName>
</protein>
<keyword evidence="11 17" id="KW-0100">Branched-chain amino acid biosynthesis</keyword>
<dbReference type="Pfam" id="PF01063">
    <property type="entry name" value="Aminotran_4"/>
    <property type="match status" value="1"/>
</dbReference>
<reference evidence="18 19" key="1">
    <citation type="submission" date="2020-08" db="EMBL/GenBank/DDBJ databases">
        <title>Bridging the membrane lipid divide: bacteria of the FCB group superphylum have the potential to synthesize archaeal ether lipids.</title>
        <authorList>
            <person name="Villanueva L."/>
            <person name="Von Meijenfeldt F.A.B."/>
            <person name="Westbye A.B."/>
            <person name="Yadav S."/>
            <person name="Hopmans E.C."/>
            <person name="Dutilh B.E."/>
            <person name="Sinninghe Damste J.S."/>
        </authorList>
    </citation>
    <scope>NUCLEOTIDE SEQUENCE [LARGE SCALE GENOMIC DNA]</scope>
    <source>
        <strain evidence="18">NIOZ-UU36</strain>
    </source>
</reference>
<gene>
    <name evidence="17" type="primary">ilvE</name>
    <name evidence="18" type="ORF">H8E29_01350</name>
</gene>
<keyword evidence="7 17" id="KW-0032">Aminotransferase</keyword>
<evidence type="ECO:0000256" key="17">
    <source>
        <dbReference type="RuleBase" id="RU364094"/>
    </source>
</evidence>
<dbReference type="InterPro" id="IPR005785">
    <property type="entry name" value="B_amino_transI"/>
</dbReference>
<evidence type="ECO:0000256" key="1">
    <source>
        <dbReference type="ARBA" id="ARBA00001933"/>
    </source>
</evidence>
<evidence type="ECO:0000256" key="11">
    <source>
        <dbReference type="ARBA" id="ARBA00023304"/>
    </source>
</evidence>
<evidence type="ECO:0000256" key="3">
    <source>
        <dbReference type="ARBA" id="ARBA00004824"/>
    </source>
</evidence>
<dbReference type="InterPro" id="IPR043131">
    <property type="entry name" value="BCAT-like_N"/>
</dbReference>
<name>A0A8J6NJ69_9CHLR</name>
<dbReference type="InterPro" id="IPR033939">
    <property type="entry name" value="BCAT_family"/>
</dbReference>
<dbReference type="SUPFAM" id="SSF56752">
    <property type="entry name" value="D-aminoacid aminotransferase-like PLP-dependent enzymes"/>
    <property type="match status" value="1"/>
</dbReference>
<dbReference type="InterPro" id="IPR018300">
    <property type="entry name" value="Aminotrans_IV_CS"/>
</dbReference>
<dbReference type="UniPathway" id="UPA00049">
    <property type="reaction ID" value="UER00062"/>
</dbReference>
<dbReference type="InterPro" id="IPR001544">
    <property type="entry name" value="Aminotrans_IV"/>
</dbReference>
<comment type="catalytic activity">
    <reaction evidence="14 17">
        <text>L-leucine + 2-oxoglutarate = 4-methyl-2-oxopentanoate + L-glutamate</text>
        <dbReference type="Rhea" id="RHEA:18321"/>
        <dbReference type="ChEBI" id="CHEBI:16810"/>
        <dbReference type="ChEBI" id="CHEBI:17865"/>
        <dbReference type="ChEBI" id="CHEBI:29985"/>
        <dbReference type="ChEBI" id="CHEBI:57427"/>
        <dbReference type="EC" id="2.6.1.42"/>
    </reaction>
</comment>
<dbReference type="Proteomes" id="UP000614469">
    <property type="component" value="Unassembled WGS sequence"/>
</dbReference>
<dbReference type="PANTHER" id="PTHR42743:SF4">
    <property type="entry name" value="BRANCHED-CHAIN-AMINO-ACID AMINOTRANSFERASE-RELATED"/>
    <property type="match status" value="1"/>
</dbReference>
<sequence>MDLPQYAYFKGAIVPYAEAKVGVLTHALNYGTGVFGGVRAYKNDENGKLYLFRPYDHYRRFLNSCKMMLMEFDETPESLTQLTIDLLKKSGFSEDVYIRPLAYKSSEMIGVKLHDVEADFSIVALPFGKYVANDTNAHVTISSWRRLDDNVIPARGKISGAYANSAFIKTDAMRSGFDEALVLTQAGHLSEGSAENVFIVRDGVMITPSVTENILEGITRRSVMELAAAELGMEVVERPIDRTEVYICDELFMTGTAAQVTAITKVDHRPVGNGEMGPVAAKLRDLFFDIVRAKNPKYSAWNIEV</sequence>
<evidence type="ECO:0000256" key="6">
    <source>
        <dbReference type="ARBA" id="ARBA00009320"/>
    </source>
</evidence>
<dbReference type="EC" id="2.6.1.42" evidence="17"/>
<comment type="similarity">
    <text evidence="6 15">Belongs to the class-IV pyridoxal-phosphate-dependent aminotransferase family.</text>
</comment>
<dbReference type="GO" id="GO:0009098">
    <property type="term" value="P:L-leucine biosynthetic process"/>
    <property type="evidence" value="ECO:0007669"/>
    <property type="project" value="UniProtKB-UniPathway"/>
</dbReference>
<keyword evidence="9 17" id="KW-0808">Transferase</keyword>
<comment type="catalytic activity">
    <reaction evidence="12 17">
        <text>L-valine + 2-oxoglutarate = 3-methyl-2-oxobutanoate + L-glutamate</text>
        <dbReference type="Rhea" id="RHEA:24813"/>
        <dbReference type="ChEBI" id="CHEBI:11851"/>
        <dbReference type="ChEBI" id="CHEBI:16810"/>
        <dbReference type="ChEBI" id="CHEBI:29985"/>
        <dbReference type="ChEBI" id="CHEBI:57762"/>
        <dbReference type="EC" id="2.6.1.42"/>
    </reaction>
</comment>
<comment type="pathway">
    <text evidence="4 17">Amino-acid biosynthesis; L-valine biosynthesis; L-valine from pyruvate: step 4/4.</text>
</comment>
<evidence type="ECO:0000313" key="19">
    <source>
        <dbReference type="Proteomes" id="UP000614469"/>
    </source>
</evidence>
<dbReference type="PANTHER" id="PTHR42743">
    <property type="entry name" value="AMINO-ACID AMINOTRANSFERASE"/>
    <property type="match status" value="1"/>
</dbReference>
<comment type="pathway">
    <text evidence="5 17">Amino-acid biosynthesis; L-leucine biosynthesis; L-leucine from 3-methyl-2-oxobutanoate: step 4/4.</text>
</comment>
<evidence type="ECO:0000256" key="9">
    <source>
        <dbReference type="ARBA" id="ARBA00022679"/>
    </source>
</evidence>
<dbReference type="GO" id="GO:0004084">
    <property type="term" value="F:branched-chain-amino-acid transaminase activity"/>
    <property type="evidence" value="ECO:0007669"/>
    <property type="project" value="UniProtKB-EC"/>
</dbReference>
<evidence type="ECO:0000256" key="5">
    <source>
        <dbReference type="ARBA" id="ARBA00005072"/>
    </source>
</evidence>
<dbReference type="FunFam" id="3.20.10.10:FF:000002">
    <property type="entry name" value="D-alanine aminotransferase"/>
    <property type="match status" value="1"/>
</dbReference>
<evidence type="ECO:0000256" key="8">
    <source>
        <dbReference type="ARBA" id="ARBA00022605"/>
    </source>
</evidence>
<keyword evidence="10 16" id="KW-0663">Pyridoxal phosphate</keyword>
<evidence type="ECO:0000313" key="18">
    <source>
        <dbReference type="EMBL" id="MBC8333886.1"/>
    </source>
</evidence>
<dbReference type="Gene3D" id="3.20.10.10">
    <property type="entry name" value="D-amino Acid Aminotransferase, subunit A, domain 2"/>
    <property type="match status" value="1"/>
</dbReference>
<comment type="catalytic activity">
    <reaction evidence="13 17">
        <text>L-isoleucine + 2-oxoglutarate = (S)-3-methyl-2-oxopentanoate + L-glutamate</text>
        <dbReference type="Rhea" id="RHEA:24801"/>
        <dbReference type="ChEBI" id="CHEBI:16810"/>
        <dbReference type="ChEBI" id="CHEBI:29985"/>
        <dbReference type="ChEBI" id="CHEBI:35146"/>
        <dbReference type="ChEBI" id="CHEBI:58045"/>
        <dbReference type="EC" id="2.6.1.42"/>
    </reaction>
</comment>
<dbReference type="CDD" id="cd01557">
    <property type="entry name" value="BCAT_beta_family"/>
    <property type="match status" value="1"/>
</dbReference>
<dbReference type="InterPro" id="IPR036038">
    <property type="entry name" value="Aminotransferase-like"/>
</dbReference>
<evidence type="ECO:0000256" key="15">
    <source>
        <dbReference type="RuleBase" id="RU004106"/>
    </source>
</evidence>
<dbReference type="UniPathway" id="UPA00047">
    <property type="reaction ID" value="UER00058"/>
</dbReference>
<comment type="cofactor">
    <cofactor evidence="1 16">
        <name>pyridoxal 5'-phosphate</name>
        <dbReference type="ChEBI" id="CHEBI:597326"/>
    </cofactor>
</comment>
<evidence type="ECO:0000256" key="14">
    <source>
        <dbReference type="ARBA" id="ARBA00049229"/>
    </source>
</evidence>
<dbReference type="PROSITE" id="PS00770">
    <property type="entry name" value="AA_TRANSFER_CLASS_4"/>
    <property type="match status" value="1"/>
</dbReference>
<dbReference type="Gene3D" id="3.30.470.10">
    <property type="match status" value="1"/>
</dbReference>
<evidence type="ECO:0000256" key="7">
    <source>
        <dbReference type="ARBA" id="ARBA00022576"/>
    </source>
</evidence>
<keyword evidence="8 17" id="KW-0028">Amino-acid biosynthesis</keyword>
<evidence type="ECO:0000256" key="2">
    <source>
        <dbReference type="ARBA" id="ARBA00003109"/>
    </source>
</evidence>
<organism evidence="18 19">
    <name type="scientific">Candidatus Desulfolinea nitratireducens</name>
    <dbReference type="NCBI Taxonomy" id="2841698"/>
    <lineage>
        <taxon>Bacteria</taxon>
        <taxon>Bacillati</taxon>
        <taxon>Chloroflexota</taxon>
        <taxon>Anaerolineae</taxon>
        <taxon>Anaerolineales</taxon>
        <taxon>Anaerolineales incertae sedis</taxon>
        <taxon>Candidatus Desulfolinea</taxon>
    </lineage>
</organism>
<proteinExistence type="inferred from homology"/>
<dbReference type="NCBIfam" id="TIGR01122">
    <property type="entry name" value="ilvE_I"/>
    <property type="match status" value="1"/>
</dbReference>